<organism evidence="2 3">
    <name type="scientific">Caulobacter ginsengisoli</name>
    <dbReference type="NCBI Taxonomy" id="400775"/>
    <lineage>
        <taxon>Bacteria</taxon>
        <taxon>Pseudomonadati</taxon>
        <taxon>Pseudomonadota</taxon>
        <taxon>Alphaproteobacteria</taxon>
        <taxon>Caulobacterales</taxon>
        <taxon>Caulobacteraceae</taxon>
        <taxon>Caulobacter</taxon>
    </lineage>
</organism>
<evidence type="ECO:0000313" key="2">
    <source>
        <dbReference type="EMBL" id="MDQ0466214.1"/>
    </source>
</evidence>
<reference evidence="2 3" key="1">
    <citation type="submission" date="2023-07" db="EMBL/GenBank/DDBJ databases">
        <title>Genomic Encyclopedia of Type Strains, Phase IV (KMG-IV): sequencing the most valuable type-strain genomes for metagenomic binning, comparative biology and taxonomic classification.</title>
        <authorList>
            <person name="Goeker M."/>
        </authorList>
    </citation>
    <scope>NUCLEOTIDE SEQUENCE [LARGE SCALE GENOMIC DNA]</scope>
    <source>
        <strain evidence="2 3">DSM 18695</strain>
    </source>
</reference>
<comment type="caution">
    <text evidence="2">The sequence shown here is derived from an EMBL/GenBank/DDBJ whole genome shotgun (WGS) entry which is preliminary data.</text>
</comment>
<keyword evidence="1" id="KW-1133">Transmembrane helix</keyword>
<protein>
    <submittedName>
        <fullName evidence="2">Uncharacterized protein</fullName>
    </submittedName>
</protein>
<feature type="transmembrane region" description="Helical" evidence="1">
    <location>
        <begin position="100"/>
        <end position="116"/>
    </location>
</feature>
<dbReference type="Proteomes" id="UP001228905">
    <property type="component" value="Unassembled WGS sequence"/>
</dbReference>
<accession>A0ABU0IYT6</accession>
<dbReference type="EMBL" id="JAUSVS010000010">
    <property type="protein sequence ID" value="MDQ0466214.1"/>
    <property type="molecule type" value="Genomic_DNA"/>
</dbReference>
<keyword evidence="1" id="KW-0472">Membrane</keyword>
<feature type="transmembrane region" description="Helical" evidence="1">
    <location>
        <begin position="136"/>
        <end position="154"/>
    </location>
</feature>
<proteinExistence type="predicted"/>
<gene>
    <name evidence="2" type="ORF">QO010_004007</name>
</gene>
<keyword evidence="1" id="KW-0812">Transmembrane</keyword>
<dbReference type="RefSeq" id="WP_307352151.1">
    <property type="nucleotide sequence ID" value="NZ_JAUSVS010000010.1"/>
</dbReference>
<evidence type="ECO:0000313" key="3">
    <source>
        <dbReference type="Proteomes" id="UP001228905"/>
    </source>
</evidence>
<keyword evidence="3" id="KW-1185">Reference proteome</keyword>
<evidence type="ECO:0000256" key="1">
    <source>
        <dbReference type="SAM" id="Phobius"/>
    </source>
</evidence>
<sequence>MSDDANPQPEAAPTPGAGAWLPLSLAAGAAAVFHAIPPLCTLAEKAGLGRQLWHPIDRLSPFLWERLIHARLTAGWWQTGLGLVEVALCIAALTQARRRLTLAAMLFAGAAILNGADWFLSFDLLHNPAINDPERRAAITFAVSELALALLLWLRVRSAGRSR</sequence>
<name>A0ABU0IYT6_9CAUL</name>